<keyword evidence="3" id="KW-0949">S-adenosyl-L-methionine</keyword>
<reference evidence="7 8" key="1">
    <citation type="submission" date="2006-03" db="EMBL/GenBank/DDBJ databases">
        <title>Complete sequence of Shewanella denitrificans OS217.</title>
        <authorList>
            <consortium name="US DOE Joint Genome Institute"/>
            <person name="Copeland A."/>
            <person name="Lucas S."/>
            <person name="Lapidus A."/>
            <person name="Barry K."/>
            <person name="Detter J.C."/>
            <person name="Glavina del Rio T."/>
            <person name="Hammon N."/>
            <person name="Israni S."/>
            <person name="Dalin E."/>
            <person name="Tice H."/>
            <person name="Pitluck S."/>
            <person name="Brettin T."/>
            <person name="Bruce D."/>
            <person name="Han C."/>
            <person name="Tapia R."/>
            <person name="Gilna P."/>
            <person name="Kiss H."/>
            <person name="Schmutz J."/>
            <person name="Larimer F."/>
            <person name="Land M."/>
            <person name="Hauser L."/>
            <person name="Kyrpides N."/>
            <person name="Lykidis A."/>
            <person name="Richardson P."/>
        </authorList>
    </citation>
    <scope>NUCLEOTIDE SEQUENCE [LARGE SCALE GENOMIC DNA]</scope>
    <source>
        <strain evidence="8">OS217 / ATCC BAA-1090 / DSM 15013</strain>
    </source>
</reference>
<dbReference type="PANTHER" id="PTHR21392:SF0">
    <property type="entry name" value="TRNA-URIDINE AMINOCARBOXYPROPYLTRANSFERASE 2"/>
    <property type="match status" value="1"/>
</dbReference>
<keyword evidence="4" id="KW-0819">tRNA processing</keyword>
<dbReference type="PANTHER" id="PTHR21392">
    <property type="entry name" value="TRNA-URIDINE AMINOCARBOXYPROPYLTRANSFERASE 2"/>
    <property type="match status" value="1"/>
</dbReference>
<dbReference type="InterPro" id="IPR005636">
    <property type="entry name" value="DTW"/>
</dbReference>
<proteinExistence type="inferred from homology"/>
<evidence type="ECO:0000256" key="3">
    <source>
        <dbReference type="ARBA" id="ARBA00022691"/>
    </source>
</evidence>
<dbReference type="KEGG" id="sdn:Sden_3493"/>
<protein>
    <recommendedName>
        <fullName evidence="1">tRNA-uridine aminocarboxypropyltransferase</fullName>
        <ecNumber evidence="1">2.5.1.25</ecNumber>
    </recommendedName>
</protein>
<dbReference type="InterPro" id="IPR039262">
    <property type="entry name" value="DTWD2/TAPT"/>
</dbReference>
<comment type="similarity">
    <text evidence="5">Belongs to the TDD superfamily. DTWD2 family.</text>
</comment>
<dbReference type="STRING" id="318161.Sden_3493"/>
<gene>
    <name evidence="7" type="ordered locus">Sden_3493</name>
</gene>
<dbReference type="HOGENOM" id="CLU_066458_2_3_6"/>
<dbReference type="GO" id="GO:0016432">
    <property type="term" value="F:tRNA-uridine aminocarboxypropyltransferase activity"/>
    <property type="evidence" value="ECO:0007669"/>
    <property type="project" value="UniProtKB-EC"/>
</dbReference>
<dbReference type="eggNOG" id="COG3148">
    <property type="taxonomic scope" value="Bacteria"/>
</dbReference>
<evidence type="ECO:0000313" key="7">
    <source>
        <dbReference type="EMBL" id="ABE56768.1"/>
    </source>
</evidence>
<feature type="domain" description="DTW" evidence="6">
    <location>
        <begin position="1"/>
        <end position="194"/>
    </location>
</feature>
<organism evidence="7 8">
    <name type="scientific">Shewanella denitrificans (strain OS217 / ATCC BAA-1090 / DSM 15013)</name>
    <dbReference type="NCBI Taxonomy" id="318161"/>
    <lineage>
        <taxon>Bacteria</taxon>
        <taxon>Pseudomonadati</taxon>
        <taxon>Pseudomonadota</taxon>
        <taxon>Gammaproteobacteria</taxon>
        <taxon>Alteromonadales</taxon>
        <taxon>Shewanellaceae</taxon>
        <taxon>Shewanella</taxon>
    </lineage>
</organism>
<keyword evidence="8" id="KW-1185">Reference proteome</keyword>
<dbReference type="EMBL" id="CP000302">
    <property type="protein sequence ID" value="ABE56768.1"/>
    <property type="molecule type" value="Genomic_DNA"/>
</dbReference>
<evidence type="ECO:0000256" key="2">
    <source>
        <dbReference type="ARBA" id="ARBA00022679"/>
    </source>
</evidence>
<sequence length="205" mass="22958">MSCLTQVIVMQHPSEVSQSKNTVHLLSLVLPAMRRYVGESSADFEELRQGLDLQHCYLVYPSDKSQSAEQISIALANANDDAASSKCVRGSPANSAPRTAPQTQTKISIILLDGTWRKAYRMLQLNPWLLELPSLHLNFEGQSQYRIRKSSRTDSLSTLEAAAYTIQALEPNVDIEPILKLFDAMVQARLDAMPTQVRARYHDDK</sequence>
<accession>Q12IF8</accession>
<dbReference type="AlphaFoldDB" id="Q12IF8"/>
<dbReference type="EC" id="2.5.1.25" evidence="1"/>
<evidence type="ECO:0000256" key="4">
    <source>
        <dbReference type="ARBA" id="ARBA00022694"/>
    </source>
</evidence>
<evidence type="ECO:0000313" key="8">
    <source>
        <dbReference type="Proteomes" id="UP000001982"/>
    </source>
</evidence>
<dbReference type="Proteomes" id="UP000001982">
    <property type="component" value="Chromosome"/>
</dbReference>
<keyword evidence="2" id="KW-0808">Transferase</keyword>
<name>Q12IF8_SHEDO</name>
<dbReference type="Pfam" id="PF03942">
    <property type="entry name" value="DTW"/>
    <property type="match status" value="1"/>
</dbReference>
<dbReference type="GO" id="GO:0008033">
    <property type="term" value="P:tRNA processing"/>
    <property type="evidence" value="ECO:0007669"/>
    <property type="project" value="UniProtKB-KW"/>
</dbReference>
<evidence type="ECO:0000256" key="5">
    <source>
        <dbReference type="ARBA" id="ARBA00034489"/>
    </source>
</evidence>
<evidence type="ECO:0000256" key="1">
    <source>
        <dbReference type="ARBA" id="ARBA00012386"/>
    </source>
</evidence>
<evidence type="ECO:0000259" key="6">
    <source>
        <dbReference type="SMART" id="SM01144"/>
    </source>
</evidence>
<dbReference type="SMART" id="SM01144">
    <property type="entry name" value="DTW"/>
    <property type="match status" value="1"/>
</dbReference>